<dbReference type="Proteomes" id="UP000257055">
    <property type="component" value="Unassembled WGS sequence"/>
</dbReference>
<feature type="signal peptide" evidence="2">
    <location>
        <begin position="1"/>
        <end position="20"/>
    </location>
</feature>
<evidence type="ECO:0000256" key="1">
    <source>
        <dbReference type="ARBA" id="ARBA00022729"/>
    </source>
</evidence>
<dbReference type="InterPro" id="IPR029050">
    <property type="entry name" value="Immunoprotect_excell_Ig-like"/>
</dbReference>
<dbReference type="EMBL" id="LARY01000001">
    <property type="protein sequence ID" value="RDX02251.1"/>
    <property type="molecule type" value="Genomic_DNA"/>
</dbReference>
<evidence type="ECO:0000313" key="3">
    <source>
        <dbReference type="EMBL" id="RDX02251.1"/>
    </source>
</evidence>
<comment type="caution">
    <text evidence="3">The sequence shown here is derived from an EMBL/GenBank/DDBJ whole genome shotgun (WGS) entry which is preliminary data.</text>
</comment>
<gene>
    <name evidence="3" type="ORF">UR08_01615</name>
</gene>
<dbReference type="Gene3D" id="2.60.40.1240">
    <property type="match status" value="1"/>
</dbReference>
<sequence>MKKIWISLGVISVLILSACAGQSEKSSSTDHTQAISAKTKAIVANGLKIKVKKQEVNQKAEGKKQQQLYTFSIEAENVSATNKGIGAIDFVLKLKNGKEIKVDPSMAAFGDELKKGKSITGTASFAVNSNETVSKLVYKPVEKGLAEWDVNAK</sequence>
<protein>
    <recommendedName>
        <fullName evidence="5">DUF4352 domain-containing protein</fullName>
    </recommendedName>
</protein>
<dbReference type="PROSITE" id="PS51257">
    <property type="entry name" value="PROKAR_LIPOPROTEIN"/>
    <property type="match status" value="1"/>
</dbReference>
<name>A0A3D8TTF0_9LIST</name>
<dbReference type="AlphaFoldDB" id="A0A3D8TTF0"/>
<evidence type="ECO:0000313" key="4">
    <source>
        <dbReference type="Proteomes" id="UP000257055"/>
    </source>
</evidence>
<reference evidence="4" key="1">
    <citation type="submission" date="2015-04" db="EMBL/GenBank/DDBJ databases">
        <authorList>
            <person name="Schardt J."/>
            <person name="Mueller-Herbst S."/>
            <person name="Scherer S."/>
            <person name="Huptas C."/>
        </authorList>
    </citation>
    <scope>NUCLEOTIDE SEQUENCE [LARGE SCALE GENOMIC DNA]</scope>
    <source>
        <strain evidence="4">Kiel-L1</strain>
    </source>
</reference>
<dbReference type="RefSeq" id="WP_115751926.1">
    <property type="nucleotide sequence ID" value="NZ_LARY01000001.1"/>
</dbReference>
<evidence type="ECO:0000256" key="2">
    <source>
        <dbReference type="SAM" id="SignalP"/>
    </source>
</evidence>
<proteinExistence type="predicted"/>
<evidence type="ECO:0008006" key="5">
    <source>
        <dbReference type="Google" id="ProtNLM"/>
    </source>
</evidence>
<organism evidence="3 4">
    <name type="scientific">Listeria kieliensis</name>
    <dbReference type="NCBI Taxonomy" id="1621700"/>
    <lineage>
        <taxon>Bacteria</taxon>
        <taxon>Bacillati</taxon>
        <taxon>Bacillota</taxon>
        <taxon>Bacilli</taxon>
        <taxon>Bacillales</taxon>
        <taxon>Listeriaceae</taxon>
        <taxon>Listeria</taxon>
    </lineage>
</organism>
<keyword evidence="4" id="KW-1185">Reference proteome</keyword>
<feature type="chain" id="PRO_5039311486" description="DUF4352 domain-containing protein" evidence="2">
    <location>
        <begin position="21"/>
        <end position="153"/>
    </location>
</feature>
<accession>A0A3D8TTF0</accession>
<keyword evidence="1 2" id="KW-0732">Signal</keyword>